<sequence length="312" mass="35160">MNPLLLLSLLIVPGFAILPPCGKDFVYNEATDKCYHFSTECAKFGEAERVCRKMNTNLTAIRTKAENEIIYDLAQLNFPVEQKHFWLGARVALTDPPQFVWLTGEDFGFHRLYNPFSSQQDSCVAASLTRNQWVAGSCAECFHFLCEAKREQITCPQGYSYFNKTNACYKFMSEEADWAHHEAKCVEEGGHLVSFHSTDETLFVEEIAGNVTKIWIGAKAETVPDFQWSDNTMWSYTNWHPTAPNTLENFKCVLAYGKTVFAVKARGTWNNSACTVPMPAVCKFVGVKPKPEPTLGDSNDLPLPTGEIFNNF</sequence>
<dbReference type="InterPro" id="IPR050111">
    <property type="entry name" value="C-type_lectin/snaclec_domain"/>
</dbReference>
<feature type="signal peptide" evidence="1">
    <location>
        <begin position="1"/>
        <end position="16"/>
    </location>
</feature>
<dbReference type="InterPro" id="IPR016186">
    <property type="entry name" value="C-type_lectin-like/link_sf"/>
</dbReference>
<dbReference type="Gene3D" id="3.10.100.10">
    <property type="entry name" value="Mannose-Binding Protein A, subunit A"/>
    <property type="match status" value="2"/>
</dbReference>
<protein>
    <recommendedName>
        <fullName evidence="2">C-type lectin domain-containing protein</fullName>
    </recommendedName>
</protein>
<organism evidence="3 4">
    <name type="scientific">Steinernema carpocapsae</name>
    <name type="common">Entomopathogenic nematode</name>
    <dbReference type="NCBI Taxonomy" id="34508"/>
    <lineage>
        <taxon>Eukaryota</taxon>
        <taxon>Metazoa</taxon>
        <taxon>Ecdysozoa</taxon>
        <taxon>Nematoda</taxon>
        <taxon>Chromadorea</taxon>
        <taxon>Rhabditida</taxon>
        <taxon>Tylenchina</taxon>
        <taxon>Panagrolaimomorpha</taxon>
        <taxon>Strongyloidoidea</taxon>
        <taxon>Steinernematidae</taxon>
        <taxon>Steinernema</taxon>
    </lineage>
</organism>
<evidence type="ECO:0000313" key="4">
    <source>
        <dbReference type="Proteomes" id="UP000298663"/>
    </source>
</evidence>
<dbReference type="Pfam" id="PF00059">
    <property type="entry name" value="Lectin_C"/>
    <property type="match status" value="2"/>
</dbReference>
<comment type="caution">
    <text evidence="3">The sequence shown here is derived from an EMBL/GenBank/DDBJ whole genome shotgun (WGS) entry which is preliminary data.</text>
</comment>
<proteinExistence type="predicted"/>
<dbReference type="SUPFAM" id="SSF56436">
    <property type="entry name" value="C-type lectin-like"/>
    <property type="match status" value="2"/>
</dbReference>
<feature type="domain" description="C-type lectin" evidence="2">
    <location>
        <begin position="30"/>
        <end position="147"/>
    </location>
</feature>
<dbReference type="EMBL" id="AZBU02000005">
    <property type="protein sequence ID" value="TKR76821.1"/>
    <property type="molecule type" value="Genomic_DNA"/>
</dbReference>
<dbReference type="AlphaFoldDB" id="A0A4U5N3A5"/>
<evidence type="ECO:0000259" key="2">
    <source>
        <dbReference type="PROSITE" id="PS50041"/>
    </source>
</evidence>
<dbReference type="InterPro" id="IPR001304">
    <property type="entry name" value="C-type_lectin-like"/>
</dbReference>
<dbReference type="InterPro" id="IPR016187">
    <property type="entry name" value="CTDL_fold"/>
</dbReference>
<dbReference type="STRING" id="34508.A0A4U5N3A5"/>
<dbReference type="Proteomes" id="UP000298663">
    <property type="component" value="Unassembled WGS sequence"/>
</dbReference>
<dbReference type="SMART" id="SM00034">
    <property type="entry name" value="CLECT"/>
    <property type="match status" value="2"/>
</dbReference>
<dbReference type="PANTHER" id="PTHR22803">
    <property type="entry name" value="MANNOSE, PHOSPHOLIPASE, LECTIN RECEPTOR RELATED"/>
    <property type="match status" value="1"/>
</dbReference>
<keyword evidence="4" id="KW-1185">Reference proteome</keyword>
<keyword evidence="1" id="KW-0732">Signal</keyword>
<name>A0A4U5N3A5_STECR</name>
<reference evidence="3 4" key="2">
    <citation type="journal article" date="2019" name="G3 (Bethesda)">
        <title>Hybrid Assembly of the Genome of the Entomopathogenic Nematode Steinernema carpocapsae Identifies the X-Chromosome.</title>
        <authorList>
            <person name="Serra L."/>
            <person name="Macchietto M."/>
            <person name="Macias-Munoz A."/>
            <person name="McGill C.J."/>
            <person name="Rodriguez I.M."/>
            <person name="Rodriguez B."/>
            <person name="Murad R."/>
            <person name="Mortazavi A."/>
        </authorList>
    </citation>
    <scope>NUCLEOTIDE SEQUENCE [LARGE SCALE GENOMIC DNA]</scope>
    <source>
        <strain evidence="3 4">ALL</strain>
    </source>
</reference>
<evidence type="ECO:0000256" key="1">
    <source>
        <dbReference type="SAM" id="SignalP"/>
    </source>
</evidence>
<accession>A0A4U5N3A5</accession>
<dbReference type="PROSITE" id="PS50041">
    <property type="entry name" value="C_TYPE_LECTIN_2"/>
    <property type="match status" value="2"/>
</dbReference>
<dbReference type="CDD" id="cd00037">
    <property type="entry name" value="CLECT"/>
    <property type="match status" value="2"/>
</dbReference>
<evidence type="ECO:0000313" key="3">
    <source>
        <dbReference type="EMBL" id="TKR76821.1"/>
    </source>
</evidence>
<reference evidence="3 4" key="1">
    <citation type="journal article" date="2015" name="Genome Biol.">
        <title>Comparative genomics of Steinernema reveals deeply conserved gene regulatory networks.</title>
        <authorList>
            <person name="Dillman A.R."/>
            <person name="Macchietto M."/>
            <person name="Porter C.F."/>
            <person name="Rogers A."/>
            <person name="Williams B."/>
            <person name="Antoshechkin I."/>
            <person name="Lee M.M."/>
            <person name="Goodwin Z."/>
            <person name="Lu X."/>
            <person name="Lewis E.E."/>
            <person name="Goodrich-Blair H."/>
            <person name="Stock S.P."/>
            <person name="Adams B.J."/>
            <person name="Sternberg P.W."/>
            <person name="Mortazavi A."/>
        </authorList>
    </citation>
    <scope>NUCLEOTIDE SEQUENCE [LARGE SCALE GENOMIC DNA]</scope>
    <source>
        <strain evidence="3 4">ALL</strain>
    </source>
</reference>
<feature type="domain" description="C-type lectin" evidence="2">
    <location>
        <begin position="164"/>
        <end position="283"/>
    </location>
</feature>
<feature type="chain" id="PRO_5020256415" description="C-type lectin domain-containing protein" evidence="1">
    <location>
        <begin position="17"/>
        <end position="312"/>
    </location>
</feature>
<gene>
    <name evidence="3" type="ORF">L596_017901</name>
</gene>
<dbReference type="OrthoDB" id="5877119at2759"/>